<dbReference type="EMBL" id="GBXM01027979">
    <property type="protein sequence ID" value="JAH80598.1"/>
    <property type="molecule type" value="Transcribed_RNA"/>
</dbReference>
<evidence type="ECO:0000313" key="1">
    <source>
        <dbReference type="EMBL" id="JAH80598.1"/>
    </source>
</evidence>
<proteinExistence type="predicted"/>
<dbReference type="AlphaFoldDB" id="A0A0E9VTI3"/>
<accession>A0A0E9VTI3</accession>
<protein>
    <submittedName>
        <fullName evidence="1">Uncharacterized protein</fullName>
    </submittedName>
</protein>
<reference evidence="1" key="1">
    <citation type="submission" date="2014-11" db="EMBL/GenBank/DDBJ databases">
        <authorList>
            <person name="Amaro Gonzalez C."/>
        </authorList>
    </citation>
    <scope>NUCLEOTIDE SEQUENCE</scope>
</reference>
<organism evidence="1">
    <name type="scientific">Anguilla anguilla</name>
    <name type="common">European freshwater eel</name>
    <name type="synonym">Muraena anguilla</name>
    <dbReference type="NCBI Taxonomy" id="7936"/>
    <lineage>
        <taxon>Eukaryota</taxon>
        <taxon>Metazoa</taxon>
        <taxon>Chordata</taxon>
        <taxon>Craniata</taxon>
        <taxon>Vertebrata</taxon>
        <taxon>Euteleostomi</taxon>
        <taxon>Actinopterygii</taxon>
        <taxon>Neopterygii</taxon>
        <taxon>Teleostei</taxon>
        <taxon>Anguilliformes</taxon>
        <taxon>Anguillidae</taxon>
        <taxon>Anguilla</taxon>
    </lineage>
</organism>
<sequence>MRPNDLHQFQLKLVGLLTVTVTITLMRWQPICGTFSPTSSSSLNILKNNLSILIL</sequence>
<name>A0A0E9VTI3_ANGAN</name>
<reference evidence="1" key="2">
    <citation type="journal article" date="2015" name="Fish Shellfish Immunol.">
        <title>Early steps in the European eel (Anguilla anguilla)-Vibrio vulnificus interaction in the gills: Role of the RtxA13 toxin.</title>
        <authorList>
            <person name="Callol A."/>
            <person name="Pajuelo D."/>
            <person name="Ebbesson L."/>
            <person name="Teles M."/>
            <person name="MacKenzie S."/>
            <person name="Amaro C."/>
        </authorList>
    </citation>
    <scope>NUCLEOTIDE SEQUENCE</scope>
</reference>